<protein>
    <submittedName>
        <fullName evidence="2">Membrane protein implicated in regulation of membrane protease activity</fullName>
    </submittedName>
</protein>
<dbReference type="GO" id="GO:0006508">
    <property type="term" value="P:proteolysis"/>
    <property type="evidence" value="ECO:0007669"/>
    <property type="project" value="UniProtKB-KW"/>
</dbReference>
<proteinExistence type="predicted"/>
<dbReference type="OrthoDB" id="88918at2"/>
<keyword evidence="3" id="KW-1185">Reference proteome</keyword>
<keyword evidence="2" id="KW-0378">Hydrolase</keyword>
<gene>
    <name evidence="2" type="ORF">SAMN02745174_01857</name>
</gene>
<keyword evidence="1" id="KW-1133">Transmembrane helix</keyword>
<reference evidence="2 3" key="1">
    <citation type="submission" date="2017-02" db="EMBL/GenBank/DDBJ databases">
        <authorList>
            <person name="Peterson S.W."/>
        </authorList>
    </citation>
    <scope>NUCLEOTIDE SEQUENCE [LARGE SCALE GENOMIC DNA]</scope>
    <source>
        <strain evidence="2 3">ATCC 700028</strain>
    </source>
</reference>
<dbReference type="Gene3D" id="2.40.50.140">
    <property type="entry name" value="Nucleic acid-binding proteins"/>
    <property type="match status" value="1"/>
</dbReference>
<dbReference type="SUPFAM" id="SSF141322">
    <property type="entry name" value="NfeD domain-like"/>
    <property type="match status" value="1"/>
</dbReference>
<dbReference type="STRING" id="180163.SAMN02745174_01857"/>
<organism evidence="2 3">
    <name type="scientific">Cetobacterium ceti</name>
    <dbReference type="NCBI Taxonomy" id="180163"/>
    <lineage>
        <taxon>Bacteria</taxon>
        <taxon>Fusobacteriati</taxon>
        <taxon>Fusobacteriota</taxon>
        <taxon>Fusobacteriia</taxon>
        <taxon>Fusobacteriales</taxon>
        <taxon>Fusobacteriaceae</taxon>
        <taxon>Cetobacterium</taxon>
    </lineage>
</organism>
<keyword evidence="2" id="KW-0645">Protease</keyword>
<evidence type="ECO:0000256" key="1">
    <source>
        <dbReference type="SAM" id="Phobius"/>
    </source>
</evidence>
<feature type="transmembrane region" description="Helical" evidence="1">
    <location>
        <begin position="12"/>
        <end position="35"/>
    </location>
</feature>
<name>A0A1T4PDC0_9FUSO</name>
<sequence>MIIWFLIGLGFLGIELLNFGLISIWFAIGAFITMFFTNLSILYQFYIFVGTSVFSLILIRKASLKLLKGKSSTVDRIKNSRVKIIEIKPNDNYTVYLEGKYWNCISKDVFEIGEFAKVEDYEGNKLILKKIKEKE</sequence>
<dbReference type="Proteomes" id="UP000191153">
    <property type="component" value="Unassembled WGS sequence"/>
</dbReference>
<evidence type="ECO:0000313" key="3">
    <source>
        <dbReference type="Proteomes" id="UP000191153"/>
    </source>
</evidence>
<dbReference type="EMBL" id="FUWX01000014">
    <property type="protein sequence ID" value="SJZ89361.1"/>
    <property type="molecule type" value="Genomic_DNA"/>
</dbReference>
<dbReference type="InterPro" id="IPR012340">
    <property type="entry name" value="NA-bd_OB-fold"/>
</dbReference>
<feature type="transmembrane region" description="Helical" evidence="1">
    <location>
        <begin position="41"/>
        <end position="59"/>
    </location>
</feature>
<evidence type="ECO:0000313" key="2">
    <source>
        <dbReference type="EMBL" id="SJZ89361.1"/>
    </source>
</evidence>
<keyword evidence="1" id="KW-0472">Membrane</keyword>
<dbReference type="GO" id="GO:0008233">
    <property type="term" value="F:peptidase activity"/>
    <property type="evidence" value="ECO:0007669"/>
    <property type="project" value="UniProtKB-KW"/>
</dbReference>
<keyword evidence="1" id="KW-0812">Transmembrane</keyword>
<accession>A0A1T4PDC0</accession>
<dbReference type="RefSeq" id="WP_078694320.1">
    <property type="nucleotide sequence ID" value="NZ_FUWX01000014.1"/>
</dbReference>
<dbReference type="AlphaFoldDB" id="A0A1T4PDC0"/>